<evidence type="ECO:0000256" key="9">
    <source>
        <dbReference type="ARBA" id="ARBA00022776"/>
    </source>
</evidence>
<keyword evidence="8" id="KW-0493">Microtubule</keyword>
<evidence type="ECO:0000256" key="10">
    <source>
        <dbReference type="ARBA" id="ARBA00022829"/>
    </source>
</evidence>
<keyword evidence="9" id="KW-0498">Mitosis</keyword>
<dbReference type="GO" id="GO:0008608">
    <property type="term" value="P:attachment of spindle microtubules to kinetochore"/>
    <property type="evidence" value="ECO:0007669"/>
    <property type="project" value="InterPro"/>
</dbReference>
<evidence type="ECO:0000256" key="12">
    <source>
        <dbReference type="ARBA" id="ARBA00023054"/>
    </source>
</evidence>
<keyword evidence="12 19" id="KW-0175">Coiled coil</keyword>
<keyword evidence="5" id="KW-0158">Chromosome</keyword>
<keyword evidence="7" id="KW-0132">Cell division</keyword>
<evidence type="ECO:0000256" key="8">
    <source>
        <dbReference type="ARBA" id="ARBA00022701"/>
    </source>
</evidence>
<keyword evidence="6" id="KW-0963">Cytoplasm</keyword>
<evidence type="ECO:0000256" key="6">
    <source>
        <dbReference type="ARBA" id="ARBA00022490"/>
    </source>
</evidence>
<dbReference type="Pfam" id="PF08657">
    <property type="entry name" value="DASH_Spc34"/>
    <property type="match status" value="2"/>
</dbReference>
<evidence type="ECO:0000313" key="21">
    <source>
        <dbReference type="EMBL" id="OAL65545.1"/>
    </source>
</evidence>
<evidence type="ECO:0000256" key="14">
    <source>
        <dbReference type="ARBA" id="ARBA00023242"/>
    </source>
</evidence>
<comment type="similarity">
    <text evidence="4">Belongs to the DASH complex SPC34 family.</text>
</comment>
<evidence type="ECO:0000256" key="4">
    <source>
        <dbReference type="ARBA" id="ARBA00008491"/>
    </source>
</evidence>
<dbReference type="AlphaFoldDB" id="A0A178F0J9"/>
<dbReference type="GO" id="GO:0051301">
    <property type="term" value="P:cell division"/>
    <property type="evidence" value="ECO:0007669"/>
    <property type="project" value="UniProtKB-KW"/>
</dbReference>
<name>A0A178F0J9_TRIRU</name>
<dbReference type="VEuPathDB" id="FungiDB:TERG_08735"/>
<evidence type="ECO:0000256" key="7">
    <source>
        <dbReference type="ARBA" id="ARBA00022618"/>
    </source>
</evidence>
<dbReference type="GO" id="GO:0005876">
    <property type="term" value="C:spindle microtubule"/>
    <property type="evidence" value="ECO:0007669"/>
    <property type="project" value="InterPro"/>
</dbReference>
<protein>
    <recommendedName>
        <fullName evidence="17">DASH complex subunit SPC34</fullName>
    </recommendedName>
    <alternativeName>
        <fullName evidence="18">Outer kinetochore protein SPC34</fullName>
    </alternativeName>
</protein>
<keyword evidence="13" id="KW-0206">Cytoskeleton</keyword>
<proteinExistence type="inferred from homology"/>
<keyword evidence="10" id="KW-0159">Chromosome partition</keyword>
<evidence type="ECO:0000256" key="5">
    <source>
        <dbReference type="ARBA" id="ARBA00022454"/>
    </source>
</evidence>
<evidence type="ECO:0000256" key="20">
    <source>
        <dbReference type="SAM" id="MobiDB-lite"/>
    </source>
</evidence>
<evidence type="ECO:0000256" key="15">
    <source>
        <dbReference type="ARBA" id="ARBA00023306"/>
    </source>
</evidence>
<keyword evidence="11" id="KW-0995">Kinetochore</keyword>
<accession>A0A178F0J9</accession>
<keyword evidence="16" id="KW-0137">Centromere</keyword>
<keyword evidence="14" id="KW-0539">Nucleus</keyword>
<sequence length="415" mass="46510">MNNEGRRGGGRWTMTGEAVGGEWKGRAMAAREGAERTDGERGRKKKRLDWYSAYIDEQADSILITAWKARNCRLAREKWQQASYWPITASDGRTGSSPPVLGIGRPSVGSENTDYSEHRASSRSRSLMIPYYSILADYLLKLLLSTGPEYLFNMSGALDLSQRKLDISLVDVAMSLLQNHLEQISLSASAIADLSFPPPKPFVNALLGQHDITTLIRDTEAHERALFSVDNTTKSQRRATRRGTMFVAETERESMISRIYAVRDRTNQSAVARVLGGDMMDAIKRSTAPTSDRTIKSGLDIEVLLRGAEMLCNVYPVAGAKEKIASIRSRHREITASLEYLEKRVADQAEELERMNLSQYDDSDIHKTEDIAEAVEVTDEDIERELEAIRELEAKKRHLEARVTGMEKDLGGLLR</sequence>
<evidence type="ECO:0000256" key="13">
    <source>
        <dbReference type="ARBA" id="ARBA00023212"/>
    </source>
</evidence>
<evidence type="ECO:0000256" key="2">
    <source>
        <dbReference type="ARBA" id="ARBA00004186"/>
    </source>
</evidence>
<evidence type="ECO:0000256" key="17">
    <source>
        <dbReference type="ARBA" id="ARBA00044112"/>
    </source>
</evidence>
<feature type="region of interest" description="Disordered" evidence="20">
    <location>
        <begin position="95"/>
        <end position="117"/>
    </location>
</feature>
<evidence type="ECO:0000256" key="18">
    <source>
        <dbReference type="ARBA" id="ARBA00044346"/>
    </source>
</evidence>
<keyword evidence="15" id="KW-0131">Cell cycle</keyword>
<dbReference type="Proteomes" id="UP000243015">
    <property type="component" value="Unassembled WGS sequence"/>
</dbReference>
<evidence type="ECO:0000256" key="11">
    <source>
        <dbReference type="ARBA" id="ARBA00022838"/>
    </source>
</evidence>
<dbReference type="GO" id="GO:0042729">
    <property type="term" value="C:DASH complex"/>
    <property type="evidence" value="ECO:0007669"/>
    <property type="project" value="InterPro"/>
</dbReference>
<evidence type="ECO:0000256" key="19">
    <source>
        <dbReference type="SAM" id="Coils"/>
    </source>
</evidence>
<comment type="caution">
    <text evidence="21">The sequence shown here is derived from an EMBL/GenBank/DDBJ whole genome shotgun (WGS) entry which is preliminary data.</text>
</comment>
<evidence type="ECO:0000256" key="1">
    <source>
        <dbReference type="ARBA" id="ARBA00004123"/>
    </source>
</evidence>
<evidence type="ECO:0000313" key="22">
    <source>
        <dbReference type="Proteomes" id="UP000243015"/>
    </source>
</evidence>
<reference evidence="21 22" key="1">
    <citation type="submission" date="2016-05" db="EMBL/GenBank/DDBJ databases">
        <title>Genome sequencing of Trichophyton rubrum CMCC(F)T1i isolated from hair.</title>
        <authorList>
            <person name="Zhan P."/>
            <person name="Tao Y."/>
            <person name="Liu W."/>
        </authorList>
    </citation>
    <scope>NUCLEOTIDE SEQUENCE [LARGE SCALE GENOMIC DNA]</scope>
    <source>
        <strain evidence="22">CMCC(F)T1i</strain>
    </source>
</reference>
<evidence type="ECO:0000256" key="3">
    <source>
        <dbReference type="ARBA" id="ARBA00004629"/>
    </source>
</evidence>
<feature type="coiled-coil region" evidence="19">
    <location>
        <begin position="338"/>
        <end position="409"/>
    </location>
</feature>
<dbReference type="EMBL" id="LHPM01000013">
    <property type="protein sequence ID" value="OAL65545.1"/>
    <property type="molecule type" value="Genomic_DNA"/>
</dbReference>
<evidence type="ECO:0000256" key="16">
    <source>
        <dbReference type="ARBA" id="ARBA00023328"/>
    </source>
</evidence>
<gene>
    <name evidence="21" type="ORF">A7C99_2642</name>
</gene>
<organism evidence="21 22">
    <name type="scientific">Trichophyton rubrum</name>
    <name type="common">Athlete's foot fungus</name>
    <name type="synonym">Epidermophyton rubrum</name>
    <dbReference type="NCBI Taxonomy" id="5551"/>
    <lineage>
        <taxon>Eukaryota</taxon>
        <taxon>Fungi</taxon>
        <taxon>Dikarya</taxon>
        <taxon>Ascomycota</taxon>
        <taxon>Pezizomycotina</taxon>
        <taxon>Eurotiomycetes</taxon>
        <taxon>Eurotiomycetidae</taxon>
        <taxon>Onygenales</taxon>
        <taxon>Arthrodermataceae</taxon>
        <taxon>Trichophyton</taxon>
    </lineage>
</organism>
<dbReference type="InterPro" id="IPR013966">
    <property type="entry name" value="Spc34"/>
</dbReference>
<comment type="subcellular location">
    <subcellularLocation>
        <location evidence="3">Chromosome</location>
        <location evidence="3">Centromere</location>
        <location evidence="3">Kinetochore</location>
    </subcellularLocation>
    <subcellularLocation>
        <location evidence="2">Cytoplasm</location>
        <location evidence="2">Cytoskeleton</location>
        <location evidence="2">Spindle</location>
    </subcellularLocation>
    <subcellularLocation>
        <location evidence="1">Nucleus</location>
    </subcellularLocation>
</comment>